<dbReference type="AlphaFoldDB" id="A0A160VFP4"/>
<evidence type="ECO:0000313" key="1">
    <source>
        <dbReference type="EMBL" id="CUV09353.1"/>
    </source>
</evidence>
<organism evidence="1">
    <name type="scientific">hydrothermal vent metagenome</name>
    <dbReference type="NCBI Taxonomy" id="652676"/>
    <lineage>
        <taxon>unclassified sequences</taxon>
        <taxon>metagenomes</taxon>
        <taxon>ecological metagenomes</taxon>
    </lineage>
</organism>
<proteinExistence type="predicted"/>
<accession>A0A160VFP4</accession>
<reference evidence="1" key="1">
    <citation type="submission" date="2015-10" db="EMBL/GenBank/DDBJ databases">
        <authorList>
            <person name="Gilbert D.G."/>
        </authorList>
    </citation>
    <scope>NUCLEOTIDE SEQUENCE</scope>
</reference>
<sequence length="52" mass="5659">MMTGVLIVMKTGSTVSPKQVIHVGMLDQVVMNVVMSIQEMQMKTIIIAIIAV</sequence>
<gene>
    <name evidence="1" type="ORF">MGWOODY_Mmi637</name>
</gene>
<dbReference type="EMBL" id="FAXC01000223">
    <property type="protein sequence ID" value="CUV09353.1"/>
    <property type="molecule type" value="Genomic_DNA"/>
</dbReference>
<protein>
    <submittedName>
        <fullName evidence="1">Uncharacterized protein</fullName>
    </submittedName>
</protein>
<name>A0A160VFP4_9ZZZZ</name>